<proteinExistence type="inferred from homology"/>
<sequence>MKNRIILLALLTVPFTAGAESSAAKKPASGEMSAYLTKPDRKLPLFSERYASVPVATVDREVISLRQLGETIATFHEQQKGAGGAKSTDFRPMLDRLIDMRLLVLEARDMELDKIPQVRSAIAAYKDSQLRSLVERRVTAPLKPDAMEVEQAYRDATRQWKIRSVLFVSQADAHAFYGDVKAGKPFAQLAKAALASKKASGQDGAQPVSPKDMLPKVFASVRTLQAGETTEPIQVDGGFAVVHVDGFQYHDDPAARAKAEYDSLDRRQAVELQKYRADLEKRYVKVDLDLLHALDFEAAKPGFEAMKKDGRAVAAIEGEKPITVGDLTVELEAGFFHGMEGPIKEKRVNSHKDEALRVMVTRRLFLKEAKRLGIANSVEYREAVAEFERGQLFGQVAEKAIIPDVKVMEADSKAYYEKHKAEFGYPAFYRLEGLAFSSSKAAQAALKRLQSGTDFKWLRANSDGLIPQDKQQIQLEGTTFSAKALPPELVAALAGVGRGDYRLFEVSGPQYYVVHVLEQTPPKEEPYTAVREAIVKRLFNENLGKAIKEYAAKLRKTHHVEVFITRIGA</sequence>
<comment type="subcellular location">
    <subcellularLocation>
        <location evidence="1">Cell inner membrane</location>
        <topology evidence="1">Single-pass type II membrane protein</topology>
        <orientation evidence="1">Periplasmic side</orientation>
    </subcellularLocation>
</comment>
<name>A0ABN6N086_9BACT</name>
<gene>
    <name evidence="14" type="ORF">AMOR_42590</name>
</gene>
<dbReference type="Gene3D" id="1.10.4030.10">
    <property type="entry name" value="Porin chaperone SurA, peptide-binding domain"/>
    <property type="match status" value="1"/>
</dbReference>
<evidence type="ECO:0000256" key="1">
    <source>
        <dbReference type="ARBA" id="ARBA00004382"/>
    </source>
</evidence>
<evidence type="ECO:0000313" key="15">
    <source>
        <dbReference type="Proteomes" id="UP001162891"/>
    </source>
</evidence>
<evidence type="ECO:0000256" key="6">
    <source>
        <dbReference type="ARBA" id="ARBA00023136"/>
    </source>
</evidence>
<evidence type="ECO:0000259" key="13">
    <source>
        <dbReference type="PROSITE" id="PS50198"/>
    </source>
</evidence>
<keyword evidence="12" id="KW-0732">Signal</keyword>
<dbReference type="EMBL" id="AP025591">
    <property type="protein sequence ID" value="BDG05263.1"/>
    <property type="molecule type" value="Genomic_DNA"/>
</dbReference>
<evidence type="ECO:0000256" key="2">
    <source>
        <dbReference type="ARBA" id="ARBA00022475"/>
    </source>
</evidence>
<evidence type="ECO:0000256" key="5">
    <source>
        <dbReference type="ARBA" id="ARBA00022989"/>
    </source>
</evidence>
<keyword evidence="2" id="KW-1003">Cell membrane</keyword>
<dbReference type="PANTHER" id="PTHR47529:SF1">
    <property type="entry name" value="PERIPLASMIC CHAPERONE PPID"/>
    <property type="match status" value="1"/>
</dbReference>
<keyword evidence="3" id="KW-0997">Cell inner membrane</keyword>
<keyword evidence="11" id="KW-0697">Rotamase</keyword>
<keyword evidence="6" id="KW-0472">Membrane</keyword>
<dbReference type="PROSITE" id="PS50198">
    <property type="entry name" value="PPIC_PPIASE_2"/>
    <property type="match status" value="1"/>
</dbReference>
<dbReference type="SUPFAM" id="SSF109998">
    <property type="entry name" value="Triger factor/SurA peptide-binding domain-like"/>
    <property type="match status" value="2"/>
</dbReference>
<evidence type="ECO:0000256" key="3">
    <source>
        <dbReference type="ARBA" id="ARBA00022519"/>
    </source>
</evidence>
<dbReference type="Gene3D" id="3.10.50.40">
    <property type="match status" value="2"/>
</dbReference>
<dbReference type="InterPro" id="IPR052029">
    <property type="entry name" value="PpiD_chaperone"/>
</dbReference>
<keyword evidence="15" id="KW-1185">Reference proteome</keyword>
<feature type="chain" id="PRO_5046104564" description="Periplasmic chaperone PpiD" evidence="12">
    <location>
        <begin position="20"/>
        <end position="569"/>
    </location>
</feature>
<accession>A0ABN6N086</accession>
<keyword evidence="7" id="KW-0143">Chaperone</keyword>
<dbReference type="PANTHER" id="PTHR47529">
    <property type="entry name" value="PEPTIDYL-PROLYL CIS-TRANS ISOMERASE D"/>
    <property type="match status" value="1"/>
</dbReference>
<evidence type="ECO:0000256" key="8">
    <source>
        <dbReference type="ARBA" id="ARBA00038408"/>
    </source>
</evidence>
<organism evidence="14 15">
    <name type="scientific">Anaeromyxobacter oryzae</name>
    <dbReference type="NCBI Taxonomy" id="2918170"/>
    <lineage>
        <taxon>Bacteria</taxon>
        <taxon>Pseudomonadati</taxon>
        <taxon>Myxococcota</taxon>
        <taxon>Myxococcia</taxon>
        <taxon>Myxococcales</taxon>
        <taxon>Cystobacterineae</taxon>
        <taxon>Anaeromyxobacteraceae</taxon>
        <taxon>Anaeromyxobacter</taxon>
    </lineage>
</organism>
<dbReference type="InterPro" id="IPR000297">
    <property type="entry name" value="PPIase_PpiC"/>
</dbReference>
<feature type="signal peptide" evidence="12">
    <location>
        <begin position="1"/>
        <end position="19"/>
    </location>
</feature>
<evidence type="ECO:0000256" key="9">
    <source>
        <dbReference type="ARBA" id="ARBA00040743"/>
    </source>
</evidence>
<evidence type="ECO:0000256" key="7">
    <source>
        <dbReference type="ARBA" id="ARBA00023186"/>
    </source>
</evidence>
<dbReference type="RefSeq" id="WP_248353890.1">
    <property type="nucleotide sequence ID" value="NZ_AP025591.1"/>
</dbReference>
<reference evidence="15" key="1">
    <citation type="journal article" date="2022" name="Int. J. Syst. Evol. Microbiol.">
        <title>Anaeromyxobacter oryzae sp. nov., Anaeromyxobacter diazotrophicus sp. nov. and Anaeromyxobacter paludicola sp. nov., isolated from paddy soils.</title>
        <authorList>
            <person name="Itoh H."/>
            <person name="Xu Z."/>
            <person name="Mise K."/>
            <person name="Masuda Y."/>
            <person name="Ushijima N."/>
            <person name="Hayakawa C."/>
            <person name="Shiratori Y."/>
            <person name="Senoo K."/>
        </authorList>
    </citation>
    <scope>NUCLEOTIDE SEQUENCE [LARGE SCALE GENOMIC DNA]</scope>
    <source>
        <strain evidence="15">Red232</strain>
    </source>
</reference>
<keyword evidence="5" id="KW-1133">Transmembrane helix</keyword>
<evidence type="ECO:0000256" key="12">
    <source>
        <dbReference type="SAM" id="SignalP"/>
    </source>
</evidence>
<comment type="similarity">
    <text evidence="8">Belongs to the PpiD chaperone family.</text>
</comment>
<dbReference type="SUPFAM" id="SSF54534">
    <property type="entry name" value="FKBP-like"/>
    <property type="match status" value="1"/>
</dbReference>
<dbReference type="Pfam" id="PF13145">
    <property type="entry name" value="Rotamase_2"/>
    <property type="match status" value="2"/>
</dbReference>
<dbReference type="InterPro" id="IPR027304">
    <property type="entry name" value="Trigger_fact/SurA_dom_sf"/>
</dbReference>
<keyword evidence="4" id="KW-0812">Transmembrane</keyword>
<evidence type="ECO:0000313" key="14">
    <source>
        <dbReference type="EMBL" id="BDG05263.1"/>
    </source>
</evidence>
<keyword evidence="11" id="KW-0413">Isomerase</keyword>
<feature type="domain" description="PpiC" evidence="13">
    <location>
        <begin position="157"/>
        <end position="246"/>
    </location>
</feature>
<dbReference type="Proteomes" id="UP001162891">
    <property type="component" value="Chromosome"/>
</dbReference>
<protein>
    <recommendedName>
        <fullName evidence="9">Periplasmic chaperone PpiD</fullName>
    </recommendedName>
    <alternativeName>
        <fullName evidence="10">Periplasmic folding chaperone</fullName>
    </alternativeName>
</protein>
<evidence type="ECO:0000256" key="10">
    <source>
        <dbReference type="ARBA" id="ARBA00042775"/>
    </source>
</evidence>
<evidence type="ECO:0000256" key="4">
    <source>
        <dbReference type="ARBA" id="ARBA00022692"/>
    </source>
</evidence>
<dbReference type="InterPro" id="IPR046357">
    <property type="entry name" value="PPIase_dom_sf"/>
</dbReference>
<evidence type="ECO:0000256" key="11">
    <source>
        <dbReference type="PROSITE-ProRule" id="PRU00278"/>
    </source>
</evidence>